<dbReference type="OrthoDB" id="5062850at2759"/>
<dbReference type="Proteomes" id="UP000594364">
    <property type="component" value="Chromosome 2"/>
</dbReference>
<evidence type="ECO:0000313" key="1">
    <source>
        <dbReference type="EMBL" id="QPG97761.1"/>
    </source>
</evidence>
<protein>
    <submittedName>
        <fullName evidence="1">Uncharacterized protein</fullName>
    </submittedName>
</protein>
<proteinExistence type="predicted"/>
<gene>
    <name evidence="1" type="ORF">C2857_006827</name>
</gene>
<sequence length="198" mass="23056">MASFTEKAVEMGQDEGTMQLSDQFAVWVKEALELARPGMPKGSFELVFRWELSARALHSGFFSRDVTQRDAVWQRLIEMKRAQWEVVESDEADREAILFAGIYTPLCYFNGNPDTLDDVAINKHELLQCFFFRDWPKFLKRSYRVQKNNRYSKPGPEADFETFDALSGRRKQFIDMAYPLPPWKGFIAEEILLGILRP</sequence>
<accession>A0A7S9PUH5</accession>
<dbReference type="EMBL" id="CP031386">
    <property type="protein sequence ID" value="QPG97761.1"/>
    <property type="molecule type" value="Genomic_DNA"/>
</dbReference>
<keyword evidence="2" id="KW-1185">Reference proteome</keyword>
<name>A0A7S9PUH5_EPIFF</name>
<evidence type="ECO:0000313" key="2">
    <source>
        <dbReference type="Proteomes" id="UP000594364"/>
    </source>
</evidence>
<reference evidence="1 2" key="1">
    <citation type="journal article" date="2018" name="PLoS Genet.">
        <title>Repeat elements organise 3D genome structure and mediate transcription in the filamentous fungus Epichloe festucae.</title>
        <authorList>
            <person name="Winter D.J."/>
            <person name="Ganley A.R.D."/>
            <person name="Young C.A."/>
            <person name="Liachko I."/>
            <person name="Schardl C.L."/>
            <person name="Dupont P.Y."/>
            <person name="Berry D."/>
            <person name="Ram A."/>
            <person name="Scott B."/>
            <person name="Cox M.P."/>
        </authorList>
    </citation>
    <scope>NUCLEOTIDE SEQUENCE [LARGE SCALE GENOMIC DNA]</scope>
    <source>
        <strain evidence="1 2">Fl1</strain>
    </source>
</reference>
<dbReference type="AlphaFoldDB" id="A0A7S9PUH5"/>
<organism evidence="1 2">
    <name type="scientific">Epichloe festucae (strain Fl1)</name>
    <dbReference type="NCBI Taxonomy" id="877507"/>
    <lineage>
        <taxon>Eukaryota</taxon>
        <taxon>Fungi</taxon>
        <taxon>Dikarya</taxon>
        <taxon>Ascomycota</taxon>
        <taxon>Pezizomycotina</taxon>
        <taxon>Sordariomycetes</taxon>
        <taxon>Hypocreomycetidae</taxon>
        <taxon>Hypocreales</taxon>
        <taxon>Clavicipitaceae</taxon>
        <taxon>Epichloe</taxon>
    </lineage>
</organism>